<proteinExistence type="predicted"/>
<evidence type="ECO:0000313" key="1">
    <source>
        <dbReference type="EnsemblMetazoa" id="SCAU012345-PA"/>
    </source>
</evidence>
<dbReference type="Proteomes" id="UP000095300">
    <property type="component" value="Unassembled WGS sequence"/>
</dbReference>
<dbReference type="PANTHER" id="PTHR21084:SF1">
    <property type="entry name" value="DENSE INCISORS"/>
    <property type="match status" value="1"/>
</dbReference>
<keyword evidence="2" id="KW-1185">Reference proteome</keyword>
<dbReference type="KEGG" id="scac:106082670"/>
<dbReference type="AlphaFoldDB" id="A0A1I8PYZ5"/>
<dbReference type="OrthoDB" id="6407068at2759"/>
<dbReference type="InterPro" id="IPR026698">
    <property type="entry name" value="UPF_C3orf38"/>
</dbReference>
<dbReference type="PANTHER" id="PTHR21084">
    <property type="entry name" value="DENSE INCISORS"/>
    <property type="match status" value="1"/>
</dbReference>
<gene>
    <name evidence="1" type="primary">106082670</name>
</gene>
<reference evidence="1" key="1">
    <citation type="submission" date="2020-05" db="UniProtKB">
        <authorList>
            <consortium name="EnsemblMetazoa"/>
        </authorList>
    </citation>
    <scope>IDENTIFICATION</scope>
    <source>
        <strain evidence="1">USDA</strain>
    </source>
</reference>
<dbReference type="VEuPathDB" id="VectorBase:SCAU012345"/>
<sequence>MPITNKEKLGLMDLLEPPILIQVARSVTKNVVDISTPEEALEYILTHSADCLTLLNKKAITKEILFRYLHRKKISISSDITKAILVNKVIEYWNDTTNLMPKIEAKTEDSTEYPALAESAIGDSNVLSNKHIPTITSIASDQSEFPINLLARKFSEWFFNNYNQHTLKHEDFWQDARLLLQITASDGSDLQDCDSSCSTLETLYETQQRFGFFFNPNLSHSGVQGRMDVHGLVLVLACGTLHTHVDCVGIFECIFGLLRDPFSENNWKTKTIKLMLRSKGAPSIPSLQESDTLREALTLPVPEGDLT</sequence>
<evidence type="ECO:0000313" key="2">
    <source>
        <dbReference type="Proteomes" id="UP000095300"/>
    </source>
</evidence>
<dbReference type="EnsemblMetazoa" id="SCAU012345-RA">
    <property type="protein sequence ID" value="SCAU012345-PA"/>
    <property type="gene ID" value="SCAU012345"/>
</dbReference>
<dbReference type="STRING" id="35570.A0A1I8PYZ5"/>
<protein>
    <submittedName>
        <fullName evidence="1">Uncharacterized protein</fullName>
    </submittedName>
</protein>
<dbReference type="Pfam" id="PF15008">
    <property type="entry name" value="DUF4518"/>
    <property type="match status" value="1"/>
</dbReference>
<organism evidence="1 2">
    <name type="scientific">Stomoxys calcitrans</name>
    <name type="common">Stable fly</name>
    <name type="synonym">Conops calcitrans</name>
    <dbReference type="NCBI Taxonomy" id="35570"/>
    <lineage>
        <taxon>Eukaryota</taxon>
        <taxon>Metazoa</taxon>
        <taxon>Ecdysozoa</taxon>
        <taxon>Arthropoda</taxon>
        <taxon>Hexapoda</taxon>
        <taxon>Insecta</taxon>
        <taxon>Pterygota</taxon>
        <taxon>Neoptera</taxon>
        <taxon>Endopterygota</taxon>
        <taxon>Diptera</taxon>
        <taxon>Brachycera</taxon>
        <taxon>Muscomorpha</taxon>
        <taxon>Muscoidea</taxon>
        <taxon>Muscidae</taxon>
        <taxon>Stomoxys</taxon>
    </lineage>
</organism>
<name>A0A1I8PYZ5_STOCA</name>
<accession>A0A1I8PYZ5</accession>